<evidence type="ECO:0000256" key="1">
    <source>
        <dbReference type="ARBA" id="ARBA00022729"/>
    </source>
</evidence>
<dbReference type="PANTHER" id="PTHR30006">
    <property type="entry name" value="THIAMINE-BINDING PERIPLASMIC PROTEIN-RELATED"/>
    <property type="match status" value="1"/>
</dbReference>
<dbReference type="PROSITE" id="PS51257">
    <property type="entry name" value="PROKAR_LIPOPROTEIN"/>
    <property type="match status" value="1"/>
</dbReference>
<evidence type="ECO:0000256" key="2">
    <source>
        <dbReference type="SAM" id="SignalP"/>
    </source>
</evidence>
<protein>
    <submittedName>
        <fullName evidence="3">ABC transporter substrate-binding protein</fullName>
    </submittedName>
</protein>
<dbReference type="EMBL" id="JBIQWL010000001">
    <property type="protein sequence ID" value="MFH8249123.1"/>
    <property type="molecule type" value="Genomic_DNA"/>
</dbReference>
<evidence type="ECO:0000313" key="3">
    <source>
        <dbReference type="EMBL" id="MFH8249123.1"/>
    </source>
</evidence>
<dbReference type="InterPro" id="IPR006059">
    <property type="entry name" value="SBP"/>
</dbReference>
<dbReference type="PANTHER" id="PTHR30006:SF2">
    <property type="entry name" value="ABC TRANSPORTER SUBSTRATE-BINDING PROTEIN"/>
    <property type="match status" value="1"/>
</dbReference>
<dbReference type="RefSeq" id="WP_396639070.1">
    <property type="nucleotide sequence ID" value="NZ_JBIQWL010000001.1"/>
</dbReference>
<dbReference type="SUPFAM" id="SSF53850">
    <property type="entry name" value="Periplasmic binding protein-like II"/>
    <property type="match status" value="1"/>
</dbReference>
<reference evidence="3 4" key="1">
    <citation type="submission" date="2024-09" db="EMBL/GenBank/DDBJ databases">
        <authorList>
            <person name="Pan X."/>
        </authorList>
    </citation>
    <scope>NUCLEOTIDE SEQUENCE [LARGE SCALE GENOMIC DNA]</scope>
    <source>
        <strain evidence="3 4">B2969</strain>
    </source>
</reference>
<evidence type="ECO:0000313" key="4">
    <source>
        <dbReference type="Proteomes" id="UP001610861"/>
    </source>
</evidence>
<feature type="chain" id="PRO_5045852602" evidence="2">
    <location>
        <begin position="25"/>
        <end position="374"/>
    </location>
</feature>
<dbReference type="Gene3D" id="3.40.190.10">
    <property type="entry name" value="Periplasmic binding protein-like II"/>
    <property type="match status" value="2"/>
</dbReference>
<keyword evidence="1 2" id="KW-0732">Signal</keyword>
<gene>
    <name evidence="3" type="ORF">ACH3VR_01990</name>
</gene>
<feature type="signal peptide" evidence="2">
    <location>
        <begin position="1"/>
        <end position="24"/>
    </location>
</feature>
<proteinExistence type="predicted"/>
<keyword evidence="4" id="KW-1185">Reference proteome</keyword>
<accession>A0ABW7Q402</accession>
<name>A0ABW7Q402_9MICO</name>
<dbReference type="Pfam" id="PF13416">
    <property type="entry name" value="SBP_bac_8"/>
    <property type="match status" value="1"/>
</dbReference>
<comment type="caution">
    <text evidence="3">The sequence shown here is derived from an EMBL/GenBank/DDBJ whole genome shotgun (WGS) entry which is preliminary data.</text>
</comment>
<organism evidence="3 4">
    <name type="scientific">Microbacterium alkaliflavum</name>
    <dbReference type="NCBI Taxonomy" id="3248839"/>
    <lineage>
        <taxon>Bacteria</taxon>
        <taxon>Bacillati</taxon>
        <taxon>Actinomycetota</taxon>
        <taxon>Actinomycetes</taxon>
        <taxon>Micrococcales</taxon>
        <taxon>Microbacteriaceae</taxon>
        <taxon>Microbacterium</taxon>
    </lineage>
</organism>
<sequence>MKHFRRVAAAAVAASALVLATGCAADSAAPADQTPASDKLAELVTAAQSEGELTFYGDANETSLQSWTQGFTEKYGITVNILRLPGSELFQRFSQEMSADQHQADVFSVADRVSMQTAVDNGWIAEYTPENAGLYPADQSEAGYFYPVQNGYFQTVAYNPTLLSADEIKMIKKDPIKAAGDPAFKGRVGVNMPQSSQQAAAFYYRYAEGDAADEYGWDALQAIADNKPLFYSSATLIQNLIAGEYAVAVALTDSLAAPQALQGAPVEFVYPKDTTGGYFAVGSVADAPHPNASKLFMEWATTPEANAAYTKITQTVPANSEVPDEREITGLDWYKAPDVANVWFDFTSDSDFLKASSADGDFLSHWNEVFGYSG</sequence>
<dbReference type="Proteomes" id="UP001610861">
    <property type="component" value="Unassembled WGS sequence"/>
</dbReference>